<sequence length="533" mass="56792">MGGAQRGGVCVGAGPSLAYKGGGDATRPAPLGGGGPGRGVRGGGSGGGGAVPRAVRAAGSGLRVSGGGTAAPARARPRVPSPAAPLPRAAPPGPASPPPLAGPGQKMVQKKTAELQGFHRSFKGQNPFELAFTLDQARHGEPDFSPECPTRPDMPTSQPIDIPDAKKRGKKKKRCRATDSFSGKFEDVYQLQEDVLGEGAHARVQTCINLITNQEYAVKIIEKQPGHIRSRVFREVEMLYQCQGHRNVLELIEFFEEEDRFYLVFEKMRGGSILSHIHKRRHFNELEASVVVQDVASALDFLHNKGIAHRDLKPENILCEHPNQVSPVKICDFDLGSGIKLNGDCSPISTPELLTPCGSAEYMAPEVVEAFSEEASIYDKRCDLWSLGVILYILLSGYPPFVGHCGSDCGWDRGEACPACQVRVAACCAPSPALRQACLGLRAPQPGEGHRRGGLPFGPGPQDPALTARSNPAQVSPVKICDFDLGSGIKLNGDCSPISTPELLTPCGSAEYMAPEVVEAFSEEASIYDKRCD</sequence>
<evidence type="ECO:0000256" key="2">
    <source>
        <dbReference type="ARBA" id="ARBA00006692"/>
    </source>
</evidence>
<keyword evidence="5" id="KW-0808">Transferase</keyword>
<dbReference type="InterPro" id="IPR017441">
    <property type="entry name" value="Protein_kinase_ATP_BS"/>
</dbReference>
<feature type="compositionally biased region" description="Gly residues" evidence="15">
    <location>
        <begin position="31"/>
        <end position="50"/>
    </location>
</feature>
<comment type="cofactor">
    <cofactor evidence="1">
        <name>Mg(2+)</name>
        <dbReference type="ChEBI" id="CHEBI:18420"/>
    </cofactor>
</comment>
<comment type="catalytic activity">
    <reaction evidence="13">
        <text>L-seryl-[protein] + ATP = O-phospho-L-seryl-[protein] + ADP + H(+)</text>
        <dbReference type="Rhea" id="RHEA:17989"/>
        <dbReference type="Rhea" id="RHEA-COMP:9863"/>
        <dbReference type="Rhea" id="RHEA-COMP:11604"/>
        <dbReference type="ChEBI" id="CHEBI:15378"/>
        <dbReference type="ChEBI" id="CHEBI:29999"/>
        <dbReference type="ChEBI" id="CHEBI:30616"/>
        <dbReference type="ChEBI" id="CHEBI:83421"/>
        <dbReference type="ChEBI" id="CHEBI:456216"/>
        <dbReference type="EC" id="2.7.11.1"/>
    </reaction>
</comment>
<reference evidence="17" key="2">
    <citation type="submission" date="2025-08" db="UniProtKB">
        <authorList>
            <consortium name="Ensembl"/>
        </authorList>
    </citation>
    <scope>IDENTIFICATION</scope>
</reference>
<dbReference type="SMART" id="SM00220">
    <property type="entry name" value="S_TKc"/>
    <property type="match status" value="1"/>
</dbReference>
<dbReference type="EC" id="2.7.11.1" evidence="3"/>
<dbReference type="FunFam" id="1.10.510.10:FF:000119">
    <property type="entry name" value="Putative map kinase-interacting serine/threonine-protein kinase 1"/>
    <property type="match status" value="1"/>
</dbReference>
<keyword evidence="9 14" id="KW-0067">ATP-binding</keyword>
<dbReference type="GO" id="GO:0006417">
    <property type="term" value="P:regulation of translation"/>
    <property type="evidence" value="ECO:0007669"/>
    <property type="project" value="UniProtKB-KW"/>
</dbReference>
<comment type="catalytic activity">
    <reaction evidence="12">
        <text>L-threonyl-[protein] + ATP = O-phospho-L-threonyl-[protein] + ADP + H(+)</text>
        <dbReference type="Rhea" id="RHEA:46608"/>
        <dbReference type="Rhea" id="RHEA-COMP:11060"/>
        <dbReference type="Rhea" id="RHEA-COMP:11605"/>
        <dbReference type="ChEBI" id="CHEBI:15378"/>
        <dbReference type="ChEBI" id="CHEBI:30013"/>
        <dbReference type="ChEBI" id="CHEBI:30616"/>
        <dbReference type="ChEBI" id="CHEBI:61977"/>
        <dbReference type="ChEBI" id="CHEBI:456216"/>
        <dbReference type="EC" id="2.7.11.1"/>
    </reaction>
</comment>
<feature type="compositionally biased region" description="Low complexity" evidence="15">
    <location>
        <begin position="51"/>
        <end position="61"/>
    </location>
</feature>
<name>A0A8C0A2Y0_BOSMU</name>
<dbReference type="InterPro" id="IPR050205">
    <property type="entry name" value="CDPK_Ser/Thr_kinases"/>
</dbReference>
<feature type="region of interest" description="Disordered" evidence="15">
    <location>
        <begin position="1"/>
        <end position="111"/>
    </location>
</feature>
<evidence type="ECO:0000256" key="11">
    <source>
        <dbReference type="ARBA" id="ARBA00022845"/>
    </source>
</evidence>
<evidence type="ECO:0000256" key="4">
    <source>
        <dbReference type="ARBA" id="ARBA00022527"/>
    </source>
</evidence>
<dbReference type="InterPro" id="IPR000719">
    <property type="entry name" value="Prot_kinase_dom"/>
</dbReference>
<feature type="compositionally biased region" description="Pro residues" evidence="15">
    <location>
        <begin position="79"/>
        <end position="101"/>
    </location>
</feature>
<keyword evidence="10" id="KW-0460">Magnesium</keyword>
<evidence type="ECO:0000256" key="9">
    <source>
        <dbReference type="ARBA" id="ARBA00022840"/>
    </source>
</evidence>
<evidence type="ECO:0000313" key="18">
    <source>
        <dbReference type="Proteomes" id="UP000694520"/>
    </source>
</evidence>
<evidence type="ECO:0000256" key="10">
    <source>
        <dbReference type="ARBA" id="ARBA00022842"/>
    </source>
</evidence>
<feature type="binding site" evidence="14">
    <location>
        <position position="219"/>
    </location>
    <ligand>
        <name>ATP</name>
        <dbReference type="ChEBI" id="CHEBI:30616"/>
    </ligand>
</feature>
<feature type="compositionally biased region" description="Gly residues" evidence="15">
    <location>
        <begin position="1"/>
        <end position="11"/>
    </location>
</feature>
<evidence type="ECO:0000256" key="6">
    <source>
        <dbReference type="ARBA" id="ARBA00022723"/>
    </source>
</evidence>
<evidence type="ECO:0000256" key="1">
    <source>
        <dbReference type="ARBA" id="ARBA00001946"/>
    </source>
</evidence>
<dbReference type="PROSITE" id="PS00108">
    <property type="entry name" value="PROTEIN_KINASE_ST"/>
    <property type="match status" value="1"/>
</dbReference>
<keyword evidence="4" id="KW-0723">Serine/threonine-protein kinase</keyword>
<dbReference type="InterPro" id="IPR011009">
    <property type="entry name" value="Kinase-like_dom_sf"/>
</dbReference>
<keyword evidence="18" id="KW-1185">Reference proteome</keyword>
<evidence type="ECO:0000256" key="5">
    <source>
        <dbReference type="ARBA" id="ARBA00022679"/>
    </source>
</evidence>
<reference evidence="17" key="1">
    <citation type="submission" date="2019-05" db="EMBL/GenBank/DDBJ databases">
        <authorList>
            <person name="Zhang S."/>
            <person name="Liu J."/>
        </authorList>
    </citation>
    <scope>NUCLEOTIDE SEQUENCE [LARGE SCALE GENOMIC DNA]</scope>
</reference>
<keyword evidence="11" id="KW-0810">Translation regulation</keyword>
<evidence type="ECO:0000256" key="12">
    <source>
        <dbReference type="ARBA" id="ARBA00047899"/>
    </source>
</evidence>
<dbReference type="Pfam" id="PF00069">
    <property type="entry name" value="Pkinase"/>
    <property type="match status" value="1"/>
</dbReference>
<keyword evidence="6" id="KW-0479">Metal-binding</keyword>
<feature type="region of interest" description="Disordered" evidence="15">
    <location>
        <begin position="449"/>
        <end position="470"/>
    </location>
</feature>
<protein>
    <recommendedName>
        <fullName evidence="3">non-specific serine/threonine protein kinase</fullName>
        <ecNumber evidence="3">2.7.11.1</ecNumber>
    </recommendedName>
</protein>
<keyword evidence="7 14" id="KW-0547">Nucleotide-binding</keyword>
<evidence type="ECO:0000256" key="7">
    <source>
        <dbReference type="ARBA" id="ARBA00022741"/>
    </source>
</evidence>
<dbReference type="SUPFAM" id="SSF56112">
    <property type="entry name" value="Protein kinase-like (PK-like)"/>
    <property type="match status" value="1"/>
</dbReference>
<dbReference type="GeneTree" id="ENSGT00940000154587"/>
<feature type="domain" description="Protein kinase" evidence="16">
    <location>
        <begin position="190"/>
        <end position="533"/>
    </location>
</feature>
<evidence type="ECO:0000256" key="15">
    <source>
        <dbReference type="SAM" id="MobiDB-lite"/>
    </source>
</evidence>
<dbReference type="PROSITE" id="PS50011">
    <property type="entry name" value="PROTEIN_KINASE_DOM"/>
    <property type="match status" value="1"/>
</dbReference>
<dbReference type="GO" id="GO:0004674">
    <property type="term" value="F:protein serine/threonine kinase activity"/>
    <property type="evidence" value="ECO:0007669"/>
    <property type="project" value="UniProtKB-KW"/>
</dbReference>
<dbReference type="Gene3D" id="1.10.510.10">
    <property type="entry name" value="Transferase(Phosphotransferase) domain 1"/>
    <property type="match status" value="2"/>
</dbReference>
<dbReference type="AlphaFoldDB" id="A0A8C0A2Y0"/>
<evidence type="ECO:0000256" key="14">
    <source>
        <dbReference type="PROSITE-ProRule" id="PRU10141"/>
    </source>
</evidence>
<dbReference type="Proteomes" id="UP000694520">
    <property type="component" value="Chromosome 8"/>
</dbReference>
<dbReference type="GO" id="GO:0005524">
    <property type="term" value="F:ATP binding"/>
    <property type="evidence" value="ECO:0007669"/>
    <property type="project" value="UniProtKB-UniRule"/>
</dbReference>
<reference evidence="17" key="3">
    <citation type="submission" date="2025-09" db="UniProtKB">
        <authorList>
            <consortium name="Ensembl"/>
        </authorList>
    </citation>
    <scope>IDENTIFICATION</scope>
</reference>
<evidence type="ECO:0000256" key="8">
    <source>
        <dbReference type="ARBA" id="ARBA00022777"/>
    </source>
</evidence>
<organism evidence="17 18">
    <name type="scientific">Bos mutus grunniens</name>
    <name type="common">Wild yak</name>
    <name type="synonym">Bos grunniens</name>
    <dbReference type="NCBI Taxonomy" id="30521"/>
    <lineage>
        <taxon>Eukaryota</taxon>
        <taxon>Metazoa</taxon>
        <taxon>Chordata</taxon>
        <taxon>Craniata</taxon>
        <taxon>Vertebrata</taxon>
        <taxon>Euteleostomi</taxon>
        <taxon>Mammalia</taxon>
        <taxon>Eutheria</taxon>
        <taxon>Laurasiatheria</taxon>
        <taxon>Artiodactyla</taxon>
        <taxon>Ruminantia</taxon>
        <taxon>Pecora</taxon>
        <taxon>Bovidae</taxon>
        <taxon>Bovinae</taxon>
        <taxon>Bos</taxon>
    </lineage>
</organism>
<feature type="region of interest" description="Disordered" evidence="15">
    <location>
        <begin position="139"/>
        <end position="175"/>
    </location>
</feature>
<accession>A0A8C0A2Y0</accession>
<dbReference type="FunFam" id="3.30.200.20:FF:000093">
    <property type="entry name" value="Putative map kinase-interacting serine/threonine-protein kinase 1"/>
    <property type="match status" value="1"/>
</dbReference>
<gene>
    <name evidence="17" type="primary">MKNK2</name>
</gene>
<comment type="similarity">
    <text evidence="2">Belongs to the protein kinase superfamily. CAMK Ser/Thr protein kinase family.</text>
</comment>
<dbReference type="PANTHER" id="PTHR24349">
    <property type="entry name" value="SERINE/THREONINE-PROTEIN KINASE"/>
    <property type="match status" value="1"/>
</dbReference>
<keyword evidence="8" id="KW-0418">Kinase</keyword>
<dbReference type="PROSITE" id="PS00107">
    <property type="entry name" value="PROTEIN_KINASE_ATP"/>
    <property type="match status" value="1"/>
</dbReference>
<proteinExistence type="inferred from homology"/>
<evidence type="ECO:0000259" key="16">
    <source>
        <dbReference type="PROSITE" id="PS50011"/>
    </source>
</evidence>
<evidence type="ECO:0000256" key="13">
    <source>
        <dbReference type="ARBA" id="ARBA00048679"/>
    </source>
</evidence>
<dbReference type="Gene3D" id="3.30.200.20">
    <property type="entry name" value="Phosphorylase Kinase, domain 1"/>
    <property type="match status" value="1"/>
</dbReference>
<dbReference type="Ensembl" id="ENSBGRT00000004016.1">
    <property type="protein sequence ID" value="ENSBGRP00000003519.1"/>
    <property type="gene ID" value="ENSBGRG00000002024.1"/>
</dbReference>
<evidence type="ECO:0000256" key="3">
    <source>
        <dbReference type="ARBA" id="ARBA00012513"/>
    </source>
</evidence>
<evidence type="ECO:0000313" key="17">
    <source>
        <dbReference type="Ensembl" id="ENSBGRP00000003519.1"/>
    </source>
</evidence>
<dbReference type="GO" id="GO:0046872">
    <property type="term" value="F:metal ion binding"/>
    <property type="evidence" value="ECO:0007669"/>
    <property type="project" value="UniProtKB-KW"/>
</dbReference>
<dbReference type="InterPro" id="IPR008271">
    <property type="entry name" value="Ser/Thr_kinase_AS"/>
</dbReference>